<evidence type="ECO:0000313" key="2">
    <source>
        <dbReference type="EMBL" id="CAA9536994.1"/>
    </source>
</evidence>
<dbReference type="EMBL" id="CADCVT010000480">
    <property type="protein sequence ID" value="CAA9536994.1"/>
    <property type="molecule type" value="Genomic_DNA"/>
</dbReference>
<accession>A0A6J4U1J7</accession>
<gene>
    <name evidence="2" type="ORF">AVDCRST_MAG85-4225</name>
</gene>
<protein>
    <recommendedName>
        <fullName evidence="3">SipW-cognate class signal peptide</fullName>
    </recommendedName>
</protein>
<evidence type="ECO:0008006" key="3">
    <source>
        <dbReference type="Google" id="ProtNLM"/>
    </source>
</evidence>
<reference evidence="2" key="1">
    <citation type="submission" date="2020-02" db="EMBL/GenBank/DDBJ databases">
        <authorList>
            <person name="Meier V. D."/>
        </authorList>
    </citation>
    <scope>NUCLEOTIDE SEQUENCE</scope>
    <source>
        <strain evidence="2">AVDCRST_MAG85</strain>
    </source>
</reference>
<feature type="chain" id="PRO_5038853605" description="SipW-cognate class signal peptide" evidence="1">
    <location>
        <begin position="22"/>
        <end position="197"/>
    </location>
</feature>
<sequence length="197" mass="20385">MTRTKTVLRALLGVGAAGAIAAFGTFSAFSSTTDNPGNTIATGSVAISDNDGGVSKLFTVTAGKPGTDYDSCMRVTYTGSLPAEVKMTVPTTVGALAADLDLDVTAGTQTVDPNRVFGDCNGFVAAPGANVFGDGATDTLATFANFKTWDNGLAHNPGGDWTQGENVVYRFRVNVQDDAPQGVATDTFTVKWEARNK</sequence>
<keyword evidence="1" id="KW-0732">Signal</keyword>
<evidence type="ECO:0000256" key="1">
    <source>
        <dbReference type="SAM" id="SignalP"/>
    </source>
</evidence>
<organism evidence="2">
    <name type="scientific">uncultured Solirubrobacteraceae bacterium</name>
    <dbReference type="NCBI Taxonomy" id="1162706"/>
    <lineage>
        <taxon>Bacteria</taxon>
        <taxon>Bacillati</taxon>
        <taxon>Actinomycetota</taxon>
        <taxon>Thermoleophilia</taxon>
        <taxon>Solirubrobacterales</taxon>
        <taxon>Solirubrobacteraceae</taxon>
        <taxon>environmental samples</taxon>
    </lineage>
</organism>
<feature type="signal peptide" evidence="1">
    <location>
        <begin position="1"/>
        <end position="21"/>
    </location>
</feature>
<name>A0A6J4U1J7_9ACTN</name>
<dbReference type="AlphaFoldDB" id="A0A6J4U1J7"/>
<proteinExistence type="predicted"/>